<dbReference type="Proteomes" id="UP000787419">
    <property type="component" value="Unassembled WGS sequence"/>
</dbReference>
<name>A0A9D6AA30_9BACT</name>
<dbReference type="InterPro" id="IPR011990">
    <property type="entry name" value="TPR-like_helical_dom_sf"/>
</dbReference>
<organism evidence="1 2">
    <name type="scientific">Prevotella nigrescens</name>
    <dbReference type="NCBI Taxonomy" id="28133"/>
    <lineage>
        <taxon>Bacteria</taxon>
        <taxon>Pseudomonadati</taxon>
        <taxon>Bacteroidota</taxon>
        <taxon>Bacteroidia</taxon>
        <taxon>Bacteroidales</taxon>
        <taxon>Prevotellaceae</taxon>
        <taxon>Prevotella</taxon>
    </lineage>
</organism>
<dbReference type="Gene3D" id="1.25.40.10">
    <property type="entry name" value="Tetratricopeptide repeat domain"/>
    <property type="match status" value="1"/>
</dbReference>
<dbReference type="Pfam" id="PF22860">
    <property type="entry name" value="DUF7017"/>
    <property type="match status" value="1"/>
</dbReference>
<comment type="caution">
    <text evidence="1">The sequence shown here is derived from an EMBL/GenBank/DDBJ whole genome shotgun (WGS) entry which is preliminary data.</text>
</comment>
<evidence type="ECO:0000313" key="1">
    <source>
        <dbReference type="EMBL" id="MBF1445982.1"/>
    </source>
</evidence>
<accession>A0A9D6AA30</accession>
<dbReference type="RefSeq" id="WP_278488896.1">
    <property type="nucleotide sequence ID" value="NZ_CAJZDG010000049.1"/>
</dbReference>
<reference evidence="1" key="1">
    <citation type="submission" date="2020-04" db="EMBL/GenBank/DDBJ databases">
        <title>Deep metagenomics examines the oral microbiome during advanced dental caries in children, revealing novel taxa and co-occurrences with host molecules.</title>
        <authorList>
            <person name="Baker J.L."/>
            <person name="Morton J.T."/>
            <person name="Dinis M."/>
            <person name="Alvarez R."/>
            <person name="Tran N.C."/>
            <person name="Knight R."/>
            <person name="Edlund A."/>
        </authorList>
    </citation>
    <scope>NUCLEOTIDE SEQUENCE</scope>
    <source>
        <strain evidence="1">JCVI_32_bin.50</strain>
    </source>
</reference>
<dbReference type="SUPFAM" id="SSF48452">
    <property type="entry name" value="TPR-like"/>
    <property type="match status" value="1"/>
</dbReference>
<proteinExistence type="predicted"/>
<dbReference type="InterPro" id="IPR054283">
    <property type="entry name" value="DUF7017"/>
</dbReference>
<gene>
    <name evidence="1" type="ORF">HXN55_01155</name>
</gene>
<sequence>MEVRDVFELRKQGKIEEAYNAIRPMYAAHKGHYTTIAMFWIGVDVMRLRYQQRRLEEAYKIFQSLLRLYPTMDDKNLRGQATLLRAAMFVFDHDTSFSILNFVSERNVITKLTDDDWLTTESNGHPVQSLGMRIVGKVFKEVEGKPTVETALKAAPILAEALKHSPYNLNNQRYKAMIYTIMGKRGKAINIYRHLLRDRHRSVLYKELAALIDDKQLKIALLTRAIATQRDEKFRQRMRFQLANMLFNTHKPYAKYELEKCISARKAAKYAITWEMQNLSSSLNDVAAASEIDHKAFYRAQAAVVEKYVKAIDIL</sequence>
<dbReference type="EMBL" id="JABZTM010000006">
    <property type="protein sequence ID" value="MBF1445982.1"/>
    <property type="molecule type" value="Genomic_DNA"/>
</dbReference>
<dbReference type="AlphaFoldDB" id="A0A9D6AA30"/>
<protein>
    <submittedName>
        <fullName evidence="1">Acetyltransferase</fullName>
    </submittedName>
</protein>
<evidence type="ECO:0000313" key="2">
    <source>
        <dbReference type="Proteomes" id="UP000787419"/>
    </source>
</evidence>